<dbReference type="Proteomes" id="UP000218231">
    <property type="component" value="Unassembled WGS sequence"/>
</dbReference>
<sequence>MTSNGDLQIGDYYELLGIEKTASESDIKSAYRKLALKYHPDRNPNDVHAAEEFKKISIAYSVLIDPNKRRQYDLHGPSANQLDFDGLDLSELGGVGRVFGALFTKLGVPISTQIPPKVLAQARQLCLNEQCEVAAVHLSPGNTISANVGKQQAAFYTICMDSPFRQNGISVICRSTSFSKFKLVLFDRDGAVRMIKESQKKKHFTQADMFFVPFPVANIEEFAPMKHMMEDKETPLPFHYLSTLESQTAQLLDDRLHLLCVYGDNWLNDVKYSITFLPMANESLEKQLFDKKKDMSQFQRDYMDLKKKFEAAVERLKQEDKEIQESLTNREKLYEAAIDQSQAVYSTQLTCPYSPSSERPRQPDRVPPHSSPALRAYGARDDPQTIHVLI</sequence>
<evidence type="ECO:0000313" key="4">
    <source>
        <dbReference type="EMBL" id="PAV60060.1"/>
    </source>
</evidence>
<proteinExistence type="predicted"/>
<dbReference type="InterPro" id="IPR052812">
    <property type="entry name" value="Plant_DnaJ_domain"/>
</dbReference>
<comment type="caution">
    <text evidence="4">The sequence shown here is derived from an EMBL/GenBank/DDBJ whole genome shotgun (WGS) entry which is preliminary data.</text>
</comment>
<dbReference type="PANTHER" id="PTHR44272">
    <property type="entry name" value="DNAJ DOMAIN (PROKARYOTIC HEAT SHOCK PROTEIN)"/>
    <property type="match status" value="1"/>
</dbReference>
<dbReference type="OrthoDB" id="10250354at2759"/>
<accession>A0A2A2JE96</accession>
<organism evidence="4 5">
    <name type="scientific">Diploscapter pachys</name>
    <dbReference type="NCBI Taxonomy" id="2018661"/>
    <lineage>
        <taxon>Eukaryota</taxon>
        <taxon>Metazoa</taxon>
        <taxon>Ecdysozoa</taxon>
        <taxon>Nematoda</taxon>
        <taxon>Chromadorea</taxon>
        <taxon>Rhabditida</taxon>
        <taxon>Rhabditina</taxon>
        <taxon>Rhabditomorpha</taxon>
        <taxon>Rhabditoidea</taxon>
        <taxon>Rhabditidae</taxon>
        <taxon>Diploscapter</taxon>
    </lineage>
</organism>
<feature type="domain" description="J" evidence="3">
    <location>
        <begin position="11"/>
        <end position="76"/>
    </location>
</feature>
<dbReference type="PANTHER" id="PTHR44272:SF3">
    <property type="entry name" value="J DOMAIN-CONTAINING PROTEIN"/>
    <property type="match status" value="1"/>
</dbReference>
<dbReference type="STRING" id="2018661.A0A2A2JE96"/>
<dbReference type="EMBL" id="LIAE01010489">
    <property type="protein sequence ID" value="PAV60060.1"/>
    <property type="molecule type" value="Genomic_DNA"/>
</dbReference>
<name>A0A2A2JE96_9BILA</name>
<keyword evidence="5" id="KW-1185">Reference proteome</keyword>
<evidence type="ECO:0000259" key="3">
    <source>
        <dbReference type="PROSITE" id="PS50076"/>
    </source>
</evidence>
<evidence type="ECO:0000256" key="1">
    <source>
        <dbReference type="SAM" id="Coils"/>
    </source>
</evidence>
<dbReference type="PROSITE" id="PS50076">
    <property type="entry name" value="DNAJ_2"/>
    <property type="match status" value="1"/>
</dbReference>
<dbReference type="SMART" id="SM00271">
    <property type="entry name" value="DnaJ"/>
    <property type="match status" value="1"/>
</dbReference>
<evidence type="ECO:0000256" key="2">
    <source>
        <dbReference type="SAM" id="MobiDB-lite"/>
    </source>
</evidence>
<dbReference type="SUPFAM" id="SSF46565">
    <property type="entry name" value="Chaperone J-domain"/>
    <property type="match status" value="1"/>
</dbReference>
<feature type="region of interest" description="Disordered" evidence="2">
    <location>
        <begin position="352"/>
        <end position="377"/>
    </location>
</feature>
<dbReference type="CDD" id="cd06257">
    <property type="entry name" value="DnaJ"/>
    <property type="match status" value="1"/>
</dbReference>
<feature type="compositionally biased region" description="Basic and acidic residues" evidence="2">
    <location>
        <begin position="358"/>
        <end position="367"/>
    </location>
</feature>
<dbReference type="InterPro" id="IPR036869">
    <property type="entry name" value="J_dom_sf"/>
</dbReference>
<dbReference type="Gene3D" id="1.10.287.110">
    <property type="entry name" value="DnaJ domain"/>
    <property type="match status" value="1"/>
</dbReference>
<evidence type="ECO:0000313" key="5">
    <source>
        <dbReference type="Proteomes" id="UP000218231"/>
    </source>
</evidence>
<keyword evidence="1" id="KW-0175">Coiled coil</keyword>
<dbReference type="PRINTS" id="PR00625">
    <property type="entry name" value="JDOMAIN"/>
</dbReference>
<dbReference type="AlphaFoldDB" id="A0A2A2JE96"/>
<dbReference type="Pfam" id="PF00226">
    <property type="entry name" value="DnaJ"/>
    <property type="match status" value="1"/>
</dbReference>
<feature type="coiled-coil region" evidence="1">
    <location>
        <begin position="281"/>
        <end position="336"/>
    </location>
</feature>
<dbReference type="InterPro" id="IPR018253">
    <property type="entry name" value="DnaJ_domain_CS"/>
</dbReference>
<dbReference type="InterPro" id="IPR001623">
    <property type="entry name" value="DnaJ_domain"/>
</dbReference>
<reference evidence="4 5" key="1">
    <citation type="journal article" date="2017" name="Curr. Biol.">
        <title>Genome architecture and evolution of a unichromosomal asexual nematode.</title>
        <authorList>
            <person name="Fradin H."/>
            <person name="Zegar C."/>
            <person name="Gutwein M."/>
            <person name="Lucas J."/>
            <person name="Kovtun M."/>
            <person name="Corcoran D."/>
            <person name="Baugh L.R."/>
            <person name="Kiontke K."/>
            <person name="Gunsalus K."/>
            <person name="Fitch D.H."/>
            <person name="Piano F."/>
        </authorList>
    </citation>
    <scope>NUCLEOTIDE SEQUENCE [LARGE SCALE GENOMIC DNA]</scope>
    <source>
        <strain evidence="4">PF1309</strain>
    </source>
</reference>
<protein>
    <recommendedName>
        <fullName evidence="3">J domain-containing protein</fullName>
    </recommendedName>
</protein>
<gene>
    <name evidence="4" type="ORF">WR25_19546</name>
</gene>
<dbReference type="PROSITE" id="PS00636">
    <property type="entry name" value="DNAJ_1"/>
    <property type="match status" value="1"/>
</dbReference>